<dbReference type="RefSeq" id="YP_009684503.1">
    <property type="nucleotide sequence ID" value="NC_044407.1"/>
</dbReference>
<evidence type="ECO:0000256" key="7">
    <source>
        <dbReference type="ARBA" id="ARBA00022989"/>
    </source>
</evidence>
<keyword evidence="3 11" id="KW-0813">Transport</keyword>
<dbReference type="EMBL" id="MK518352">
    <property type="protein sequence ID" value="QDR24589.1"/>
    <property type="molecule type" value="Genomic_DNA"/>
</dbReference>
<evidence type="ECO:0000256" key="12">
    <source>
        <dbReference type="SAM" id="Phobius"/>
    </source>
</evidence>
<dbReference type="CDD" id="cd06503">
    <property type="entry name" value="ATP-synt_Fo_b"/>
    <property type="match status" value="1"/>
</dbReference>
<dbReference type="AlphaFoldDB" id="A0A516ZA73"/>
<protein>
    <submittedName>
        <fullName evidence="13">F1 sector of membrane-bound ATP synthase, gamma subunit</fullName>
    </submittedName>
</protein>
<keyword evidence="8 11" id="KW-0406">Ion transport</keyword>
<comment type="subcellular location">
    <subcellularLocation>
        <location evidence="1">Membrane</location>
        <topology evidence="1">Single-pass membrane protein</topology>
    </subcellularLocation>
</comment>
<evidence type="ECO:0000256" key="1">
    <source>
        <dbReference type="ARBA" id="ARBA00004167"/>
    </source>
</evidence>
<evidence type="ECO:0000256" key="2">
    <source>
        <dbReference type="ARBA" id="ARBA00005513"/>
    </source>
</evidence>
<keyword evidence="9 12" id="KW-0472">Membrane</keyword>
<evidence type="ECO:0000256" key="6">
    <source>
        <dbReference type="ARBA" id="ARBA00022781"/>
    </source>
</evidence>
<reference evidence="13" key="1">
    <citation type="journal article" date="2019" name="J. Phycol.">
        <title>Dictyochophyceae plastid genomes reveal unusual variability of their organization.</title>
        <authorList>
            <person name="Han K.Y."/>
            <person name="Maciszewski K."/>
            <person name="Graf L."/>
            <person name="Yang J.H."/>
            <person name="Andersen R.A."/>
            <person name="Karnkowska A."/>
            <person name="Yoon H.S."/>
        </authorList>
    </citation>
    <scope>NUCLEOTIDE SEQUENCE</scope>
</reference>
<evidence type="ECO:0000256" key="11">
    <source>
        <dbReference type="RuleBase" id="RU003848"/>
    </source>
</evidence>
<organism evidence="13">
    <name type="scientific">Florenciella parvula</name>
    <dbReference type="NCBI Taxonomy" id="236787"/>
    <lineage>
        <taxon>Eukaryota</taxon>
        <taxon>Sar</taxon>
        <taxon>Stramenopiles</taxon>
        <taxon>Ochrophyta</taxon>
        <taxon>Dictyochophyceae</taxon>
        <taxon>Florenciellales</taxon>
        <taxon>Florenciella</taxon>
    </lineage>
</organism>
<feature type="transmembrane region" description="Helical" evidence="12">
    <location>
        <begin position="20"/>
        <end position="43"/>
    </location>
</feature>
<keyword evidence="5 11" id="KW-0812">Transmembrane</keyword>
<dbReference type="GO" id="GO:0046961">
    <property type="term" value="F:proton-transporting ATPase activity, rotational mechanism"/>
    <property type="evidence" value="ECO:0007669"/>
    <property type="project" value="TreeGrafter"/>
</dbReference>
<gene>
    <name evidence="13" type="primary">atpG</name>
</gene>
<proteinExistence type="inferred from homology"/>
<evidence type="ECO:0000313" key="13">
    <source>
        <dbReference type="EMBL" id="QDR24589.1"/>
    </source>
</evidence>
<evidence type="ECO:0000256" key="10">
    <source>
        <dbReference type="ARBA" id="ARBA00025198"/>
    </source>
</evidence>
<dbReference type="InterPro" id="IPR002146">
    <property type="entry name" value="ATP_synth_b/b'su_bac/chlpt"/>
</dbReference>
<keyword evidence="6 11" id="KW-0375">Hydrogen ion transport</keyword>
<accession>A0A516ZA73</accession>
<evidence type="ECO:0000256" key="3">
    <source>
        <dbReference type="ARBA" id="ARBA00022448"/>
    </source>
</evidence>
<keyword evidence="13" id="KW-0934">Plastid</keyword>
<geneLocation type="chloroplast" evidence="13"/>
<dbReference type="PANTHER" id="PTHR33445:SF2">
    <property type="entry name" value="ATP SYNTHASE SUBUNIT B', CHLOROPLASTIC"/>
    <property type="match status" value="1"/>
</dbReference>
<comment type="similarity">
    <text evidence="2 11">Belongs to the ATPase B chain family.</text>
</comment>
<dbReference type="GO" id="GO:0045259">
    <property type="term" value="C:proton-transporting ATP synthase complex"/>
    <property type="evidence" value="ECO:0007669"/>
    <property type="project" value="UniProtKB-KW"/>
</dbReference>
<evidence type="ECO:0000256" key="4">
    <source>
        <dbReference type="ARBA" id="ARBA00022547"/>
    </source>
</evidence>
<dbReference type="Pfam" id="PF00430">
    <property type="entry name" value="ATP-synt_B"/>
    <property type="match status" value="1"/>
</dbReference>
<evidence type="ECO:0000256" key="9">
    <source>
        <dbReference type="ARBA" id="ARBA00023136"/>
    </source>
</evidence>
<dbReference type="GeneID" id="41657455"/>
<keyword evidence="13" id="KW-0150">Chloroplast</keyword>
<dbReference type="PANTHER" id="PTHR33445">
    <property type="entry name" value="ATP SYNTHASE SUBUNIT B', CHLOROPLASTIC"/>
    <property type="match status" value="1"/>
</dbReference>
<keyword evidence="7 12" id="KW-1133">Transmembrane helix</keyword>
<keyword evidence="4 11" id="KW-0138">CF(0)</keyword>
<name>A0A516ZA73_9STRA</name>
<dbReference type="GO" id="GO:0015986">
    <property type="term" value="P:proton motive force-driven ATP synthesis"/>
    <property type="evidence" value="ECO:0007669"/>
    <property type="project" value="InterPro"/>
</dbReference>
<evidence type="ECO:0000256" key="8">
    <source>
        <dbReference type="ARBA" id="ARBA00023065"/>
    </source>
</evidence>
<sequence length="158" mass="17918">MNDQIFIALAAEEKGGLFDFGATLPLVAIEFLLLMFVLNLILYNPLVTLINQRNEYILDNLSKASEMLTTANELTTEYETELKATKKQAQQEIVASQKIQKQSFEIELNLSQKYIDTLLEKILGNFAKTKETIFEKLESDKVVDSLCDQMLGKLFAKS</sequence>
<evidence type="ECO:0000256" key="5">
    <source>
        <dbReference type="ARBA" id="ARBA00022692"/>
    </source>
</evidence>
<comment type="function">
    <text evidence="10">F(1)F(0) ATP synthase produces ATP from ADP in the presence of a proton or sodium gradient. F-type ATPases consist of two structural domains, F(1) containing the extramembraneous catalytic core and F(0) containing the membrane proton channel, linked together by a central stalk and a peripheral stalk. During catalysis, ATP synthesis in the catalytic domain of F(1) is coupled via a rotary mechanism of the central stalk subunits to proton translocation.</text>
</comment>
<dbReference type="InterPro" id="IPR050059">
    <property type="entry name" value="ATP_synthase_B_chain"/>
</dbReference>